<name>H5SRF6_ACEAU</name>
<dbReference type="InterPro" id="IPR005531">
    <property type="entry name" value="Asp23"/>
</dbReference>
<evidence type="ECO:0000256" key="1">
    <source>
        <dbReference type="ARBA" id="ARBA00005721"/>
    </source>
</evidence>
<evidence type="ECO:0000313" key="2">
    <source>
        <dbReference type="EMBL" id="BAL58673.1"/>
    </source>
</evidence>
<dbReference type="Pfam" id="PF03780">
    <property type="entry name" value="Asp23"/>
    <property type="match status" value="1"/>
</dbReference>
<proteinExistence type="inferred from homology"/>
<protein>
    <submittedName>
        <fullName evidence="2">Alkaline shock protein</fullName>
    </submittedName>
</protein>
<gene>
    <name evidence="2" type="ORF">HGMM_OP2C221</name>
</gene>
<reference evidence="2" key="2">
    <citation type="journal article" date="2012" name="PLoS ONE">
        <title>A Deeply Branching Thermophilic Bacterium with an Ancient Acetyl-CoA Pathway Dominates a Subsurface Ecosystem.</title>
        <authorList>
            <person name="Takami H."/>
            <person name="Noguchi H."/>
            <person name="Takaki Y."/>
            <person name="Uchiyama I."/>
            <person name="Toyoda A."/>
            <person name="Nishi S."/>
            <person name="Chee G.-J."/>
            <person name="Arai W."/>
            <person name="Nunoura T."/>
            <person name="Itoh T."/>
            <person name="Hattori M."/>
            <person name="Takai K."/>
        </authorList>
    </citation>
    <scope>NUCLEOTIDE SEQUENCE</scope>
</reference>
<accession>H5SRF6</accession>
<dbReference type="EMBL" id="AP011801">
    <property type="protein sequence ID" value="BAL58673.1"/>
    <property type="molecule type" value="Genomic_DNA"/>
</dbReference>
<comment type="similarity">
    <text evidence="1">Belongs to the asp23 family.</text>
</comment>
<dbReference type="AlphaFoldDB" id="H5SRF6"/>
<organism evidence="2">
    <name type="scientific">Acetithermum autotrophicum</name>
    <dbReference type="NCBI Taxonomy" id="1446466"/>
    <lineage>
        <taxon>Bacteria</taxon>
        <taxon>Candidatus Bipolaricaulota</taxon>
        <taxon>Candidatus Acetithermum</taxon>
    </lineage>
</organism>
<dbReference type="PANTHER" id="PTHR34297">
    <property type="entry name" value="HYPOTHETICAL CYTOSOLIC PROTEIN-RELATED"/>
    <property type="match status" value="1"/>
</dbReference>
<reference evidence="2" key="1">
    <citation type="journal article" date="2005" name="Environ. Microbiol.">
        <title>Genetic and functional properties of uncultivated thermophilic crenarchaeotes from a subsurface gold mine as revealed by analysis of genome fragments.</title>
        <authorList>
            <person name="Nunoura T."/>
            <person name="Hirayama H."/>
            <person name="Takami H."/>
            <person name="Oida H."/>
            <person name="Nishi S."/>
            <person name="Shimamura S."/>
            <person name="Suzuki Y."/>
            <person name="Inagaki F."/>
            <person name="Takai K."/>
            <person name="Nealson K.H."/>
            <person name="Horikoshi K."/>
        </authorList>
    </citation>
    <scope>NUCLEOTIDE SEQUENCE</scope>
</reference>
<sequence>MASERKAAKRVPWRGHVSIAEEVVSSIASIAAQEVEGLSGLKGTVADGLAALLSGEKRRGVAAQLSEDQSIRIRLKAVIRYGYPIHEVAQKVQAKVKQEIEGMTGLRVSAVDVYVQELDLGEPGVPRAPGLRTKEES</sequence>